<dbReference type="AlphaFoldDB" id="A0A4C1V8L0"/>
<evidence type="ECO:0000256" key="1">
    <source>
        <dbReference type="SAM" id="MobiDB-lite"/>
    </source>
</evidence>
<dbReference type="Proteomes" id="UP000299102">
    <property type="component" value="Unassembled WGS sequence"/>
</dbReference>
<feature type="region of interest" description="Disordered" evidence="1">
    <location>
        <begin position="1"/>
        <end position="37"/>
    </location>
</feature>
<proteinExistence type="predicted"/>
<dbReference type="EMBL" id="BGZK01000291">
    <property type="protein sequence ID" value="GBP34647.1"/>
    <property type="molecule type" value="Genomic_DNA"/>
</dbReference>
<keyword evidence="3" id="KW-1185">Reference proteome</keyword>
<organism evidence="2 3">
    <name type="scientific">Eumeta variegata</name>
    <name type="common">Bagworm moth</name>
    <name type="synonym">Eumeta japonica</name>
    <dbReference type="NCBI Taxonomy" id="151549"/>
    <lineage>
        <taxon>Eukaryota</taxon>
        <taxon>Metazoa</taxon>
        <taxon>Ecdysozoa</taxon>
        <taxon>Arthropoda</taxon>
        <taxon>Hexapoda</taxon>
        <taxon>Insecta</taxon>
        <taxon>Pterygota</taxon>
        <taxon>Neoptera</taxon>
        <taxon>Endopterygota</taxon>
        <taxon>Lepidoptera</taxon>
        <taxon>Glossata</taxon>
        <taxon>Ditrysia</taxon>
        <taxon>Tineoidea</taxon>
        <taxon>Psychidae</taxon>
        <taxon>Oiketicinae</taxon>
        <taxon>Eumeta</taxon>
    </lineage>
</organism>
<feature type="compositionally biased region" description="Basic and acidic residues" evidence="1">
    <location>
        <begin position="10"/>
        <end position="22"/>
    </location>
</feature>
<evidence type="ECO:0000313" key="2">
    <source>
        <dbReference type="EMBL" id="GBP34647.1"/>
    </source>
</evidence>
<reference evidence="2 3" key="1">
    <citation type="journal article" date="2019" name="Commun. Biol.">
        <title>The bagworm genome reveals a unique fibroin gene that provides high tensile strength.</title>
        <authorList>
            <person name="Kono N."/>
            <person name="Nakamura H."/>
            <person name="Ohtoshi R."/>
            <person name="Tomita M."/>
            <person name="Numata K."/>
            <person name="Arakawa K."/>
        </authorList>
    </citation>
    <scope>NUCLEOTIDE SEQUENCE [LARGE SCALE GENOMIC DNA]</scope>
</reference>
<name>A0A4C1V8L0_EUMVA</name>
<comment type="caution">
    <text evidence="2">The sequence shown here is derived from an EMBL/GenBank/DDBJ whole genome shotgun (WGS) entry which is preliminary data.</text>
</comment>
<sequence length="108" mass="11899">MPHQGAPGGERTRLLRPVRIEPNKTQTTSEEPMRSLGERRGAENAAFCAALNGVNRSKGAGPCERAITFKIGHNNNSYDPNYGAKSRPVHLKRHEDALRQTDRGRVAP</sequence>
<protein>
    <submittedName>
        <fullName evidence="2">Uncharacterized protein</fullName>
    </submittedName>
</protein>
<accession>A0A4C1V8L0</accession>
<evidence type="ECO:0000313" key="3">
    <source>
        <dbReference type="Proteomes" id="UP000299102"/>
    </source>
</evidence>
<gene>
    <name evidence="2" type="ORF">EVAR_19038_1</name>
</gene>